<comment type="similarity">
    <text evidence="2">Belongs to the nitroreductase family.</text>
</comment>
<dbReference type="EMBL" id="JAGGJU010000001">
    <property type="protein sequence ID" value="MBP1848999.1"/>
    <property type="molecule type" value="Genomic_DNA"/>
</dbReference>
<dbReference type="InterPro" id="IPR000415">
    <property type="entry name" value="Nitroreductase-like"/>
</dbReference>
<sequence length="211" mass="23358">MQMLLEKLNWRYATKKMDPARPVAADKVERILEAARLAPTSSGLQPFQVIVVTNPQVKEKLKAAGFGQAQLTDASHVLVFAAWDNYTEERIDGVLEQTNAERGGPNEGLDAYYARLKGMYLPRDAQTNFEHAARQAYIGFGMAIAQAAFEGVDATPMEGFEPEKFDEILGLGAKGLRSVCILPLGYRGEGDWLAPLKKVRRPKDKFVTEIA</sequence>
<comment type="caution">
    <text evidence="8">The sequence shown here is derived from an EMBL/GenBank/DDBJ whole genome shotgun (WGS) entry which is preliminary data.</text>
</comment>
<evidence type="ECO:0000313" key="9">
    <source>
        <dbReference type="Proteomes" id="UP000759443"/>
    </source>
</evidence>
<evidence type="ECO:0000256" key="6">
    <source>
        <dbReference type="ARBA" id="ARBA00023002"/>
    </source>
</evidence>
<evidence type="ECO:0000256" key="3">
    <source>
        <dbReference type="ARBA" id="ARBA00022630"/>
    </source>
</evidence>
<keyword evidence="9" id="KW-1185">Reference proteome</keyword>
<evidence type="ECO:0000256" key="5">
    <source>
        <dbReference type="ARBA" id="ARBA00022857"/>
    </source>
</evidence>
<comment type="cofactor">
    <cofactor evidence="1">
        <name>FMN</name>
        <dbReference type="ChEBI" id="CHEBI:58210"/>
    </cofactor>
</comment>
<keyword evidence="6" id="KW-0560">Oxidoreductase</keyword>
<evidence type="ECO:0000256" key="1">
    <source>
        <dbReference type="ARBA" id="ARBA00001917"/>
    </source>
</evidence>
<evidence type="ECO:0000256" key="2">
    <source>
        <dbReference type="ARBA" id="ARBA00007118"/>
    </source>
</evidence>
<evidence type="ECO:0000313" key="8">
    <source>
        <dbReference type="EMBL" id="MBP1848999.1"/>
    </source>
</evidence>
<organism evidence="8 9">
    <name type="scientific">Rhizobium halophytocola</name>
    <dbReference type="NCBI Taxonomy" id="735519"/>
    <lineage>
        <taxon>Bacteria</taxon>
        <taxon>Pseudomonadati</taxon>
        <taxon>Pseudomonadota</taxon>
        <taxon>Alphaproteobacteria</taxon>
        <taxon>Hyphomicrobiales</taxon>
        <taxon>Rhizobiaceae</taxon>
        <taxon>Rhizobium/Agrobacterium group</taxon>
        <taxon>Rhizobium</taxon>
    </lineage>
</organism>
<dbReference type="SUPFAM" id="SSF55469">
    <property type="entry name" value="FMN-dependent nitroreductase-like"/>
    <property type="match status" value="1"/>
</dbReference>
<protein>
    <submittedName>
        <fullName evidence="8">Nitroreductase</fullName>
    </submittedName>
</protein>
<dbReference type="InterPro" id="IPR033878">
    <property type="entry name" value="NfsB-like"/>
</dbReference>
<feature type="domain" description="Nitroreductase" evidence="7">
    <location>
        <begin position="9"/>
        <end position="186"/>
    </location>
</feature>
<dbReference type="CDD" id="cd02149">
    <property type="entry name" value="NfsB-like"/>
    <property type="match status" value="1"/>
</dbReference>
<dbReference type="Proteomes" id="UP000759443">
    <property type="component" value="Unassembled WGS sequence"/>
</dbReference>
<proteinExistence type="inferred from homology"/>
<dbReference type="Pfam" id="PF00881">
    <property type="entry name" value="Nitroreductase"/>
    <property type="match status" value="1"/>
</dbReference>
<name>A0ABS4DTH5_9HYPH</name>
<keyword evidence="4" id="KW-0288">FMN</keyword>
<keyword evidence="3" id="KW-0285">Flavoprotein</keyword>
<evidence type="ECO:0000259" key="7">
    <source>
        <dbReference type="Pfam" id="PF00881"/>
    </source>
</evidence>
<accession>A0ABS4DTH5</accession>
<dbReference type="PANTHER" id="PTHR43673">
    <property type="entry name" value="NAD(P)H NITROREDUCTASE YDGI-RELATED"/>
    <property type="match status" value="1"/>
</dbReference>
<evidence type="ECO:0000256" key="4">
    <source>
        <dbReference type="ARBA" id="ARBA00022643"/>
    </source>
</evidence>
<reference evidence="8 9" key="1">
    <citation type="submission" date="2021-03" db="EMBL/GenBank/DDBJ databases">
        <title>Genomic Encyclopedia of Type Strains, Phase IV (KMG-IV): sequencing the most valuable type-strain genomes for metagenomic binning, comparative biology and taxonomic classification.</title>
        <authorList>
            <person name="Goeker M."/>
        </authorList>
    </citation>
    <scope>NUCLEOTIDE SEQUENCE [LARGE SCALE GENOMIC DNA]</scope>
    <source>
        <strain evidence="8 9">DSM 21600</strain>
    </source>
</reference>
<dbReference type="Gene3D" id="3.40.109.10">
    <property type="entry name" value="NADH Oxidase"/>
    <property type="match status" value="1"/>
</dbReference>
<dbReference type="PANTHER" id="PTHR43673:SF2">
    <property type="entry name" value="NITROREDUCTASE"/>
    <property type="match status" value="1"/>
</dbReference>
<keyword evidence="5" id="KW-0521">NADP</keyword>
<gene>
    <name evidence="8" type="ORF">J2Z17_000416</name>
</gene>
<dbReference type="InterPro" id="IPR029479">
    <property type="entry name" value="Nitroreductase"/>
</dbReference>